<dbReference type="Ensembl" id="ENSSDAT00000025710.1">
    <property type="protein sequence ID" value="ENSSDAP00000022495.1"/>
    <property type="gene ID" value="ENSSDAG00000020457.1"/>
</dbReference>
<keyword evidence="3" id="KW-1185">Reference proteome</keyword>
<name>A0A8C9QK10_SPEDA</name>
<protein>
    <submittedName>
        <fullName evidence="2">Uncharacterized protein</fullName>
    </submittedName>
</protein>
<reference evidence="2" key="1">
    <citation type="submission" date="2025-08" db="UniProtKB">
        <authorList>
            <consortium name="Ensembl"/>
        </authorList>
    </citation>
    <scope>IDENTIFICATION</scope>
</reference>
<dbReference type="Gene3D" id="3.40.1640.10">
    <property type="entry name" value="PSTPO5379-like"/>
    <property type="match status" value="1"/>
</dbReference>
<accession>A0A8C9QK10</accession>
<dbReference type="AlphaFoldDB" id="A0A8C9QK10"/>
<evidence type="ECO:0000313" key="3">
    <source>
        <dbReference type="Proteomes" id="UP000694422"/>
    </source>
</evidence>
<dbReference type="Proteomes" id="UP000694422">
    <property type="component" value="Unplaced"/>
</dbReference>
<organism evidence="2 3">
    <name type="scientific">Spermophilus dauricus</name>
    <name type="common">Daurian ground squirrel</name>
    <dbReference type="NCBI Taxonomy" id="99837"/>
    <lineage>
        <taxon>Eukaryota</taxon>
        <taxon>Metazoa</taxon>
        <taxon>Chordata</taxon>
        <taxon>Craniata</taxon>
        <taxon>Vertebrata</taxon>
        <taxon>Euteleostomi</taxon>
        <taxon>Mammalia</taxon>
        <taxon>Eutheria</taxon>
        <taxon>Euarchontoglires</taxon>
        <taxon>Glires</taxon>
        <taxon>Rodentia</taxon>
        <taxon>Sciuromorpha</taxon>
        <taxon>Sciuridae</taxon>
        <taxon>Xerinae</taxon>
        <taxon>Marmotini</taxon>
        <taxon>Spermophilus</taxon>
    </lineage>
</organism>
<sequence>MTSFILPWGPSLPSALGSRSLILQRKANIRNTSNTAAGFRPASLVDLHRSLVPAFERFCQANSGPLPLLSQSEPEKWMWLTLGAVPGIRFLESKLGSGHKSPLSSPEDPTVPGTGPRS</sequence>
<proteinExistence type="predicted"/>
<reference evidence="2" key="2">
    <citation type="submission" date="2025-09" db="UniProtKB">
        <authorList>
            <consortium name="Ensembl"/>
        </authorList>
    </citation>
    <scope>IDENTIFICATION</scope>
</reference>
<dbReference type="GO" id="GO:0047820">
    <property type="term" value="F:D-glutamate cyclase activity"/>
    <property type="evidence" value="ECO:0007669"/>
    <property type="project" value="TreeGrafter"/>
</dbReference>
<dbReference type="GO" id="GO:0006536">
    <property type="term" value="P:glutamate metabolic process"/>
    <property type="evidence" value="ECO:0007669"/>
    <property type="project" value="TreeGrafter"/>
</dbReference>
<dbReference type="InterPro" id="IPR038021">
    <property type="entry name" value="Putative_hydro-lyase"/>
</dbReference>
<dbReference type="PANTHER" id="PTHR32022:SF10">
    <property type="entry name" value="D-GLUTAMATE CYCLASE, MITOCHONDRIAL"/>
    <property type="match status" value="1"/>
</dbReference>
<evidence type="ECO:0000256" key="1">
    <source>
        <dbReference type="SAM" id="MobiDB-lite"/>
    </source>
</evidence>
<feature type="region of interest" description="Disordered" evidence="1">
    <location>
        <begin position="96"/>
        <end position="118"/>
    </location>
</feature>
<dbReference type="PANTHER" id="PTHR32022">
    <property type="entry name" value="D-GLUTAMATE CYCLASE, MITOCHONDRIAL"/>
    <property type="match status" value="1"/>
</dbReference>
<evidence type="ECO:0000313" key="2">
    <source>
        <dbReference type="Ensembl" id="ENSSDAP00000022495.1"/>
    </source>
</evidence>
<dbReference type="SUPFAM" id="SSF160920">
    <property type="entry name" value="PSTPO5379-like"/>
    <property type="match status" value="1"/>
</dbReference>